<comment type="caution">
    <text evidence="1">The sequence shown here is derived from an EMBL/GenBank/DDBJ whole genome shotgun (WGS) entry which is preliminary data.</text>
</comment>
<dbReference type="Proteomes" id="UP001235712">
    <property type="component" value="Unassembled WGS sequence"/>
</dbReference>
<reference evidence="1 2" key="1">
    <citation type="submission" date="2023-07" db="EMBL/GenBank/DDBJ databases">
        <title>Sequencing the genomes of 1000 actinobacteria strains.</title>
        <authorList>
            <person name="Klenk H.-P."/>
        </authorList>
    </citation>
    <scope>NUCLEOTIDE SEQUENCE [LARGE SCALE GENOMIC DNA]</scope>
    <source>
        <strain evidence="1 2">DSM 44388</strain>
    </source>
</reference>
<evidence type="ECO:0000313" key="1">
    <source>
        <dbReference type="EMBL" id="MDP9827884.1"/>
    </source>
</evidence>
<sequence>MTIAAVPMTYSVEAWDPSYGTTFATEEDDGLAGSKAELEVDIEVPAARWRQIAPRPGQAHPPTVLFVDGVRRVDARIWIREPADVNALDDGAALGLCASYASGVTMCRHTPAGNTARVVSSEIRRGLFTTAVSAASIPAPGGDYRAHVTDADPSKPLPQLLSTELQVRLAELEVATAVAAREQLEPAHRDDDLLVIDGPLRGRQHLPRALGYIKTHHSRYLEPEQNQLVSRLEPGHRTPVFRMGTNWKRFSWYLRLPYREGAPWAGIVRVECAADLAAADAVELAYLSQAVLVRYASSEIKDPRAPQNLYPIAGLEKELRRRLGNPQILHRSLRTRRSG</sequence>
<dbReference type="SUPFAM" id="SSF53098">
    <property type="entry name" value="Ribonuclease H-like"/>
    <property type="match status" value="1"/>
</dbReference>
<keyword evidence="2" id="KW-1185">Reference proteome</keyword>
<evidence type="ECO:0000313" key="2">
    <source>
        <dbReference type="Proteomes" id="UP001235712"/>
    </source>
</evidence>
<dbReference type="RefSeq" id="WP_307244500.1">
    <property type="nucleotide sequence ID" value="NZ_JAUSQZ010000001.1"/>
</dbReference>
<organism evidence="1 2">
    <name type="scientific">Kineosporia succinea</name>
    <dbReference type="NCBI Taxonomy" id="84632"/>
    <lineage>
        <taxon>Bacteria</taxon>
        <taxon>Bacillati</taxon>
        <taxon>Actinomycetota</taxon>
        <taxon>Actinomycetes</taxon>
        <taxon>Kineosporiales</taxon>
        <taxon>Kineosporiaceae</taxon>
        <taxon>Kineosporia</taxon>
    </lineage>
</organism>
<dbReference type="EMBL" id="JAUSQZ010000001">
    <property type="protein sequence ID" value="MDP9827884.1"/>
    <property type="molecule type" value="Genomic_DNA"/>
</dbReference>
<dbReference type="InterPro" id="IPR012337">
    <property type="entry name" value="RNaseH-like_sf"/>
</dbReference>
<proteinExistence type="predicted"/>
<evidence type="ECO:0008006" key="3">
    <source>
        <dbReference type="Google" id="ProtNLM"/>
    </source>
</evidence>
<name>A0ABT9P5B3_9ACTN</name>
<accession>A0ABT9P5B3</accession>
<gene>
    <name evidence="1" type="ORF">J2S57_003633</name>
</gene>
<protein>
    <recommendedName>
        <fullName evidence="3">NurA domain-containing protein</fullName>
    </recommendedName>
</protein>